<dbReference type="InterPro" id="IPR012338">
    <property type="entry name" value="Beta-lactam/transpept-like"/>
</dbReference>
<sequence length="591" mass="66423">MLLKTLLWTALVSAKCFEPSIAHPPPEYDPKDALLQDAFSEIDSALTATIDASEYASTSFSVAITSSKELLWSRHHTARERNTTRPDIPEVNGDALYRIASITKAFTVLGVLYQHAAGNLSLDDPVDKYIKELRDEQEGSIPWKDITLRSLASQLSGIPRECRRCFTLEGMPADSPPVAERDLINLDEIDPTMLGLPPVSRDGLIDCDEYSSNYDKPCTADDLLKLLKSKAPVFAPNQKSTYSNVAFEFLGVVLERVTKQSFESYIDEAIFKPLKMLKSTLSLPSDDTGVIPLEPHFWDIDQGIQSPTGGIYSSTNDLSKYLRYVLTHYNGITHAVNWFNPVSPSQDLNSFYGMPWEIFQTDRILQDSRRTVRFITKGGSLPGYSSVVMTIPEYDLGITILVAGSRDLLPEIKETISVVMVRAAEQLAIRQLQERYAGTYISTNSSLNSSMTFVADHRGLVLTDFVSNSTDVLNSILITSMAPKNRPWYAQLVPTLLYHEEKTQQGEEWRVLVTEQRVESKNKIWDDFCMTDVEVPLYAGLPLNEVVFWKSQESGLFESLEISAFRANLTRVEKGHNWSQEGQEVIEMLEL</sequence>
<dbReference type="AlphaFoldDB" id="A0A6A6ADH0"/>
<protein>
    <submittedName>
        <fullName evidence="5">Beta-lactamase/transpeptidase-like protein</fullName>
    </submittedName>
</protein>
<reference evidence="5" key="1">
    <citation type="journal article" date="2020" name="Stud. Mycol.">
        <title>101 Dothideomycetes genomes: a test case for predicting lifestyles and emergence of pathogens.</title>
        <authorList>
            <person name="Haridas S."/>
            <person name="Albert R."/>
            <person name="Binder M."/>
            <person name="Bloem J."/>
            <person name="Labutti K."/>
            <person name="Salamov A."/>
            <person name="Andreopoulos B."/>
            <person name="Baker S."/>
            <person name="Barry K."/>
            <person name="Bills G."/>
            <person name="Bluhm B."/>
            <person name="Cannon C."/>
            <person name="Castanera R."/>
            <person name="Culley D."/>
            <person name="Daum C."/>
            <person name="Ezra D."/>
            <person name="Gonzalez J."/>
            <person name="Henrissat B."/>
            <person name="Kuo A."/>
            <person name="Liang C."/>
            <person name="Lipzen A."/>
            <person name="Lutzoni F."/>
            <person name="Magnuson J."/>
            <person name="Mondo S."/>
            <person name="Nolan M."/>
            <person name="Ohm R."/>
            <person name="Pangilinan J."/>
            <person name="Park H.-J."/>
            <person name="Ramirez L."/>
            <person name="Alfaro M."/>
            <person name="Sun H."/>
            <person name="Tritt A."/>
            <person name="Yoshinaga Y."/>
            <person name="Zwiers L.-H."/>
            <person name="Turgeon B."/>
            <person name="Goodwin S."/>
            <person name="Spatafora J."/>
            <person name="Crous P."/>
            <person name="Grigoriev I."/>
        </authorList>
    </citation>
    <scope>NUCLEOTIDE SEQUENCE</scope>
    <source>
        <strain evidence="5">CBS 119687</strain>
    </source>
</reference>
<feature type="chain" id="PRO_5025694520" evidence="2">
    <location>
        <begin position="23"/>
        <end position="591"/>
    </location>
</feature>
<dbReference type="InterPro" id="IPR051478">
    <property type="entry name" value="Beta-lactamase-like_AB/R"/>
</dbReference>
<dbReference type="Gene3D" id="3.40.710.10">
    <property type="entry name" value="DD-peptidase/beta-lactamase superfamily"/>
    <property type="match status" value="1"/>
</dbReference>
<dbReference type="RefSeq" id="XP_033523367.1">
    <property type="nucleotide sequence ID" value="XM_033663828.1"/>
</dbReference>
<evidence type="ECO:0000313" key="5">
    <source>
        <dbReference type="EMBL" id="KAF2128978.1"/>
    </source>
</evidence>
<keyword evidence="2" id="KW-0732">Signal</keyword>
<dbReference type="OrthoDB" id="5946976at2759"/>
<dbReference type="EMBL" id="ML977507">
    <property type="protein sequence ID" value="KAF2128978.1"/>
    <property type="molecule type" value="Genomic_DNA"/>
</dbReference>
<dbReference type="GeneID" id="54404260"/>
<proteinExistence type="inferred from homology"/>
<organism evidence="5 6">
    <name type="scientific">Dothidotthia symphoricarpi CBS 119687</name>
    <dbReference type="NCBI Taxonomy" id="1392245"/>
    <lineage>
        <taxon>Eukaryota</taxon>
        <taxon>Fungi</taxon>
        <taxon>Dikarya</taxon>
        <taxon>Ascomycota</taxon>
        <taxon>Pezizomycotina</taxon>
        <taxon>Dothideomycetes</taxon>
        <taxon>Pleosporomycetidae</taxon>
        <taxon>Pleosporales</taxon>
        <taxon>Dothidotthiaceae</taxon>
        <taxon>Dothidotthia</taxon>
    </lineage>
</organism>
<dbReference type="InterPro" id="IPR001466">
    <property type="entry name" value="Beta-lactam-related"/>
</dbReference>
<evidence type="ECO:0000259" key="3">
    <source>
        <dbReference type="Pfam" id="PF00144"/>
    </source>
</evidence>
<feature type="domain" description="Beta-lactamase-related" evidence="3">
    <location>
        <begin position="55"/>
        <end position="405"/>
    </location>
</feature>
<dbReference type="Pfam" id="PF00144">
    <property type="entry name" value="Beta-lactamase"/>
    <property type="match status" value="1"/>
</dbReference>
<evidence type="ECO:0000259" key="4">
    <source>
        <dbReference type="Pfam" id="PF26335"/>
    </source>
</evidence>
<feature type="domain" description="Beta-lactamase-like ARB-00930-like C-terminal" evidence="4">
    <location>
        <begin position="428"/>
        <end position="572"/>
    </location>
</feature>
<dbReference type="PANTHER" id="PTHR22935:SF95">
    <property type="entry name" value="BETA-LACTAMASE-LIKE 1-RELATED"/>
    <property type="match status" value="1"/>
</dbReference>
<dbReference type="PANTHER" id="PTHR22935">
    <property type="entry name" value="PENICILLIN-BINDING PROTEIN"/>
    <property type="match status" value="1"/>
</dbReference>
<dbReference type="InterPro" id="IPR058664">
    <property type="entry name" value="ARB_00930-like_C"/>
</dbReference>
<comment type="similarity">
    <text evidence="1">Belongs to the beta-lactamase family.</text>
</comment>
<evidence type="ECO:0000313" key="6">
    <source>
        <dbReference type="Proteomes" id="UP000799771"/>
    </source>
</evidence>
<feature type="signal peptide" evidence="2">
    <location>
        <begin position="1"/>
        <end position="22"/>
    </location>
</feature>
<dbReference type="Pfam" id="PF26335">
    <property type="entry name" value="ARB_00930_C"/>
    <property type="match status" value="1"/>
</dbReference>
<dbReference type="Proteomes" id="UP000799771">
    <property type="component" value="Unassembled WGS sequence"/>
</dbReference>
<name>A0A6A6ADH0_9PLEO</name>
<evidence type="ECO:0000256" key="2">
    <source>
        <dbReference type="SAM" id="SignalP"/>
    </source>
</evidence>
<keyword evidence="6" id="KW-1185">Reference proteome</keyword>
<accession>A0A6A6ADH0</accession>
<gene>
    <name evidence="5" type="ORF">P153DRAFT_292244</name>
</gene>
<dbReference type="SUPFAM" id="SSF56601">
    <property type="entry name" value="beta-lactamase/transpeptidase-like"/>
    <property type="match status" value="1"/>
</dbReference>
<evidence type="ECO:0000256" key="1">
    <source>
        <dbReference type="ARBA" id="ARBA00038473"/>
    </source>
</evidence>